<evidence type="ECO:0000256" key="5">
    <source>
        <dbReference type="ARBA" id="ARBA00022679"/>
    </source>
</evidence>
<dbReference type="Pfam" id="PF07837">
    <property type="entry name" value="FTCD_N"/>
    <property type="match status" value="1"/>
</dbReference>
<gene>
    <name evidence="10" type="primary">ftcD</name>
    <name evidence="10" type="ORF">E0L93_08620</name>
</gene>
<evidence type="ECO:0000256" key="1">
    <source>
        <dbReference type="ARBA" id="ARBA00004496"/>
    </source>
</evidence>
<protein>
    <recommendedName>
        <fullName evidence="3">glutamate formimidoyltransferase</fullName>
        <ecNumber evidence="3">2.1.2.5</ecNumber>
    </recommendedName>
</protein>
<dbReference type="InterPro" id="IPR012886">
    <property type="entry name" value="Formiminotransferase_N"/>
</dbReference>
<dbReference type="OrthoDB" id="9773217at2"/>
<keyword evidence="6" id="KW-0369">Histidine metabolism</keyword>
<dbReference type="SMART" id="SM01221">
    <property type="entry name" value="FTCD"/>
    <property type="match status" value="1"/>
</dbReference>
<reference evidence="10 11" key="1">
    <citation type="submission" date="2019-03" db="EMBL/GenBank/DDBJ databases">
        <title>Whole genome sequence of a novel Rubrobacter taiwanensis strain, isolated from Yellowstone National Park.</title>
        <authorList>
            <person name="Freed S."/>
            <person name="Ramaley R.F."/>
            <person name="Kyndt J.A."/>
        </authorList>
    </citation>
    <scope>NUCLEOTIDE SEQUENCE [LARGE SCALE GENOMIC DNA]</scope>
    <source>
        <strain evidence="10 11">Yellowstone</strain>
    </source>
</reference>
<dbReference type="Gene3D" id="3.30.990.10">
    <property type="entry name" value="Formiminotransferase, N-terminal subdomain"/>
    <property type="match status" value="1"/>
</dbReference>
<comment type="pathway">
    <text evidence="2">Amino-acid degradation; L-histidine degradation into L-glutamate; L-glutamate from N-formimidoyl-L-glutamate (transferase route): step 1/1.</text>
</comment>
<keyword evidence="11" id="KW-1185">Reference proteome</keyword>
<dbReference type="Pfam" id="PF02971">
    <property type="entry name" value="FTCD"/>
    <property type="match status" value="1"/>
</dbReference>
<dbReference type="GO" id="GO:0005737">
    <property type="term" value="C:cytoplasm"/>
    <property type="evidence" value="ECO:0007669"/>
    <property type="project" value="UniProtKB-SubCell"/>
</dbReference>
<dbReference type="InterPro" id="IPR004227">
    <property type="entry name" value="Formiminotransferase_cat"/>
</dbReference>
<dbReference type="GO" id="GO:0019556">
    <property type="term" value="P:L-histidine catabolic process to glutamate and formamide"/>
    <property type="evidence" value="ECO:0007669"/>
    <property type="project" value="UniProtKB-UniPathway"/>
</dbReference>
<dbReference type="UniPathway" id="UPA00379">
    <property type="reaction ID" value="UER00555"/>
</dbReference>
<name>A0A4R1BHL5_9ACTN</name>
<dbReference type="SMART" id="SM01222">
    <property type="entry name" value="FTCD_N"/>
    <property type="match status" value="1"/>
</dbReference>
<dbReference type="EC" id="2.1.2.5" evidence="3"/>
<dbReference type="InterPro" id="IPR022384">
    <property type="entry name" value="FormiminoTrfase_cat_dom_sf"/>
</dbReference>
<accession>A0A4R1BHL5</accession>
<dbReference type="InterPro" id="IPR013802">
    <property type="entry name" value="Formiminotransferase_C"/>
</dbReference>
<dbReference type="PANTHER" id="PTHR12234">
    <property type="entry name" value="FORMIMINOTRANSFERASE-CYCLODEAMINASE"/>
    <property type="match status" value="1"/>
</dbReference>
<dbReference type="GO" id="GO:0030409">
    <property type="term" value="F:glutamate formimidoyltransferase activity"/>
    <property type="evidence" value="ECO:0007669"/>
    <property type="project" value="UniProtKB-EC"/>
</dbReference>
<dbReference type="PANTHER" id="PTHR12234:SF1">
    <property type="entry name" value="FORMIMINOTRANSFERASE N-TERMINAL SUBDOMAIN-CONTAINING PROTEIN"/>
    <property type="match status" value="1"/>
</dbReference>
<dbReference type="AlphaFoldDB" id="A0A4R1BHL5"/>
<comment type="subcellular location">
    <subcellularLocation>
        <location evidence="1">Cytoplasm</location>
    </subcellularLocation>
</comment>
<evidence type="ECO:0000256" key="3">
    <source>
        <dbReference type="ARBA" id="ARBA00012252"/>
    </source>
</evidence>
<keyword evidence="4" id="KW-0963">Cytoplasm</keyword>
<dbReference type="InterPro" id="IPR037070">
    <property type="entry name" value="Formiminotransferase_C_sf"/>
</dbReference>
<dbReference type="GO" id="GO:0019557">
    <property type="term" value="P:L-histidine catabolic process to glutamate and formate"/>
    <property type="evidence" value="ECO:0007669"/>
    <property type="project" value="UniProtKB-UniPathway"/>
</dbReference>
<dbReference type="NCBIfam" id="TIGR02024">
    <property type="entry name" value="FtcD"/>
    <property type="match status" value="1"/>
</dbReference>
<dbReference type="Gene3D" id="3.30.70.670">
    <property type="entry name" value="Formiminotransferase, C-terminal subdomain"/>
    <property type="match status" value="1"/>
</dbReference>
<evidence type="ECO:0000313" key="11">
    <source>
        <dbReference type="Proteomes" id="UP000295244"/>
    </source>
</evidence>
<dbReference type="RefSeq" id="WP_132690948.1">
    <property type="nucleotide sequence ID" value="NZ_SKBU01000015.1"/>
</dbReference>
<dbReference type="EMBL" id="SKBU01000015">
    <property type="protein sequence ID" value="TCJ16776.1"/>
    <property type="molecule type" value="Genomic_DNA"/>
</dbReference>
<dbReference type="GO" id="GO:0005542">
    <property type="term" value="F:folic acid binding"/>
    <property type="evidence" value="ECO:0007669"/>
    <property type="project" value="UniProtKB-KW"/>
</dbReference>
<evidence type="ECO:0000256" key="2">
    <source>
        <dbReference type="ARBA" id="ARBA00005082"/>
    </source>
</evidence>
<keyword evidence="7" id="KW-0290">Folate-binding</keyword>
<feature type="domain" description="Formiminotransferase N-terminal subdomain" evidence="9">
    <location>
        <begin position="1"/>
        <end position="176"/>
    </location>
</feature>
<dbReference type="SUPFAM" id="SSF55116">
    <property type="entry name" value="Formiminotransferase domain of formiminotransferase-cyclodeaminase"/>
    <property type="match status" value="2"/>
</dbReference>
<keyword evidence="5 10" id="KW-0808">Transferase</keyword>
<evidence type="ECO:0000259" key="9">
    <source>
        <dbReference type="SMART" id="SM01222"/>
    </source>
</evidence>
<dbReference type="InterPro" id="IPR037064">
    <property type="entry name" value="Formiminotransferase_N_sf"/>
</dbReference>
<dbReference type="Proteomes" id="UP000295244">
    <property type="component" value="Unassembled WGS sequence"/>
</dbReference>
<evidence type="ECO:0000313" key="10">
    <source>
        <dbReference type="EMBL" id="TCJ16776.1"/>
    </source>
</evidence>
<feature type="domain" description="Formiminotransferase C-terminal subdomain" evidence="8">
    <location>
        <begin position="177"/>
        <end position="289"/>
    </location>
</feature>
<proteinExistence type="predicted"/>
<evidence type="ECO:0000256" key="7">
    <source>
        <dbReference type="ARBA" id="ARBA00022954"/>
    </source>
</evidence>
<sequence>MLFEAVPNFSEGRDAAKVARIVEAVRAVPGVRVLDLSSDPDHNRSVLTLAGGFEALLEASAALARGCISEIDLESQTGVHPRMGALDVLPFVPLEGASLEDAARLARAAGECLGRIGIPVYLYEHAATAPHRRNLADVRRGGYEGLRKRMRDPRWRPDFGPQEVPRWGATAVGARPFLVAFNAYLESDDVEVAREIARRIRERDGGLPALKALGLLVEGRAQVSMNLTDIEQTGLHQALEAVRLAARDLGVGVHSTELVGLAPLDAVVAAARHYLGLRRLERGSILEVRLWEEAGFGASGPGYVREDEGNAS</sequence>
<dbReference type="InterPro" id="IPR051623">
    <property type="entry name" value="FTCD"/>
</dbReference>
<comment type="caution">
    <text evidence="10">The sequence shown here is derived from an EMBL/GenBank/DDBJ whole genome shotgun (WGS) entry which is preliminary data.</text>
</comment>
<evidence type="ECO:0000259" key="8">
    <source>
        <dbReference type="SMART" id="SM01221"/>
    </source>
</evidence>
<organism evidence="10 11">
    <name type="scientific">Rubrobacter taiwanensis</name>
    <dbReference type="NCBI Taxonomy" id="185139"/>
    <lineage>
        <taxon>Bacteria</taxon>
        <taxon>Bacillati</taxon>
        <taxon>Actinomycetota</taxon>
        <taxon>Rubrobacteria</taxon>
        <taxon>Rubrobacterales</taxon>
        <taxon>Rubrobacteraceae</taxon>
        <taxon>Rubrobacter</taxon>
    </lineage>
</organism>
<evidence type="ECO:0000256" key="6">
    <source>
        <dbReference type="ARBA" id="ARBA00022808"/>
    </source>
</evidence>
<evidence type="ECO:0000256" key="4">
    <source>
        <dbReference type="ARBA" id="ARBA00022490"/>
    </source>
</evidence>